<sequence>MDSNKNAQREEEQQAFEAGQGAAAATAQNAVKSAEDDVMDNGDGDKRGGEETNNGNANNRPAEVKGKTNMGDAEAANAAVDSYLKQYGLEDEAARLAIEMELQLNRTGASPAAHGQGAQGDAVGDPTIRLEHPVLVPHAGGPLAAHAGLPQATAAFAREMYFCGCEKDVSYFPVAPGFDCEYEGKPCTTALPDDSRKTCYNCTTIGRDTDKPVPVAQFMCSHCGTALCRPCMLRLGRGNNGGLHAGDEDAIAEKRRVFGHL</sequence>
<feature type="region of interest" description="Disordered" evidence="1">
    <location>
        <begin position="1"/>
        <end position="67"/>
    </location>
</feature>
<proteinExistence type="predicted"/>
<dbReference type="EMBL" id="ML119797">
    <property type="protein sequence ID" value="RPA74184.1"/>
    <property type="molecule type" value="Genomic_DNA"/>
</dbReference>
<evidence type="ECO:0000313" key="3">
    <source>
        <dbReference type="Proteomes" id="UP000275078"/>
    </source>
</evidence>
<protein>
    <submittedName>
        <fullName evidence="2">Uncharacterized protein</fullName>
    </submittedName>
</protein>
<accession>A0A3N4HWY7</accession>
<dbReference type="Proteomes" id="UP000275078">
    <property type="component" value="Unassembled WGS sequence"/>
</dbReference>
<keyword evidence="3" id="KW-1185">Reference proteome</keyword>
<evidence type="ECO:0000313" key="2">
    <source>
        <dbReference type="EMBL" id="RPA74184.1"/>
    </source>
</evidence>
<evidence type="ECO:0000256" key="1">
    <source>
        <dbReference type="SAM" id="MobiDB-lite"/>
    </source>
</evidence>
<gene>
    <name evidence="2" type="ORF">BJ508DRAFT_313085</name>
</gene>
<dbReference type="AlphaFoldDB" id="A0A3N4HWY7"/>
<feature type="compositionally biased region" description="Low complexity" evidence="1">
    <location>
        <begin position="15"/>
        <end position="30"/>
    </location>
</feature>
<name>A0A3N4HWY7_ASCIM</name>
<reference evidence="2 3" key="1">
    <citation type="journal article" date="2018" name="Nat. Ecol. Evol.">
        <title>Pezizomycetes genomes reveal the molecular basis of ectomycorrhizal truffle lifestyle.</title>
        <authorList>
            <person name="Murat C."/>
            <person name="Payen T."/>
            <person name="Noel B."/>
            <person name="Kuo A."/>
            <person name="Morin E."/>
            <person name="Chen J."/>
            <person name="Kohler A."/>
            <person name="Krizsan K."/>
            <person name="Balestrini R."/>
            <person name="Da Silva C."/>
            <person name="Montanini B."/>
            <person name="Hainaut M."/>
            <person name="Levati E."/>
            <person name="Barry K.W."/>
            <person name="Belfiori B."/>
            <person name="Cichocki N."/>
            <person name="Clum A."/>
            <person name="Dockter R.B."/>
            <person name="Fauchery L."/>
            <person name="Guy J."/>
            <person name="Iotti M."/>
            <person name="Le Tacon F."/>
            <person name="Lindquist E.A."/>
            <person name="Lipzen A."/>
            <person name="Malagnac F."/>
            <person name="Mello A."/>
            <person name="Molinier V."/>
            <person name="Miyauchi S."/>
            <person name="Poulain J."/>
            <person name="Riccioni C."/>
            <person name="Rubini A."/>
            <person name="Sitrit Y."/>
            <person name="Splivallo R."/>
            <person name="Traeger S."/>
            <person name="Wang M."/>
            <person name="Zifcakova L."/>
            <person name="Wipf D."/>
            <person name="Zambonelli A."/>
            <person name="Paolocci F."/>
            <person name="Nowrousian M."/>
            <person name="Ottonello S."/>
            <person name="Baldrian P."/>
            <person name="Spatafora J.W."/>
            <person name="Henrissat B."/>
            <person name="Nagy L.G."/>
            <person name="Aury J.M."/>
            <person name="Wincker P."/>
            <person name="Grigoriev I.V."/>
            <person name="Bonfante P."/>
            <person name="Martin F.M."/>
        </authorList>
    </citation>
    <scope>NUCLEOTIDE SEQUENCE [LARGE SCALE GENOMIC DNA]</scope>
    <source>
        <strain evidence="2 3">RN42</strain>
    </source>
</reference>
<organism evidence="2 3">
    <name type="scientific">Ascobolus immersus RN42</name>
    <dbReference type="NCBI Taxonomy" id="1160509"/>
    <lineage>
        <taxon>Eukaryota</taxon>
        <taxon>Fungi</taxon>
        <taxon>Dikarya</taxon>
        <taxon>Ascomycota</taxon>
        <taxon>Pezizomycotina</taxon>
        <taxon>Pezizomycetes</taxon>
        <taxon>Pezizales</taxon>
        <taxon>Ascobolaceae</taxon>
        <taxon>Ascobolus</taxon>
    </lineage>
</organism>